<comment type="similarity">
    <text evidence="1">Belongs to the transposase IS21/IS408/IS1162 family.</text>
</comment>
<dbReference type="Gene3D" id="1.10.10.60">
    <property type="entry name" value="Homeodomain-like"/>
    <property type="match status" value="1"/>
</dbReference>
<evidence type="ECO:0000313" key="4">
    <source>
        <dbReference type="Proteomes" id="UP001314796"/>
    </source>
</evidence>
<dbReference type="InterPro" id="IPR036397">
    <property type="entry name" value="RNaseH_sf"/>
</dbReference>
<dbReference type="Proteomes" id="UP001314796">
    <property type="component" value="Unassembled WGS sequence"/>
</dbReference>
<evidence type="ECO:0000256" key="1">
    <source>
        <dbReference type="ARBA" id="ARBA00009277"/>
    </source>
</evidence>
<dbReference type="EMBL" id="JAFBEE010000010">
    <property type="protein sequence ID" value="MBM7615152.1"/>
    <property type="molecule type" value="Genomic_DNA"/>
</dbReference>
<dbReference type="PANTHER" id="PTHR35004">
    <property type="entry name" value="TRANSPOSASE RV3428C-RELATED"/>
    <property type="match status" value="1"/>
</dbReference>
<dbReference type="InterPro" id="IPR001584">
    <property type="entry name" value="Integrase_cat-core"/>
</dbReference>
<sequence length="494" mass="56353">MKGVIINVDVYQQIREMSTIQGMSQRAIARTLGISRNTVKKYCDGNNVPWDRKEYSRKADVLTDDVLDFILQCLEEDKATGLKKQQHTARRIYQRLVDEKEFTGSESTIRSAVSRIKASIPKSFIPLEFDPGEALQVDWGTATIYLDGVKTTVNLFCARLCFSCAIFVRAFKQQNEESFLEGQMQAFEYFGGIPHKVIFDNARVAVKEGFGQYAKLQNRYKAFSAHYAFQPTFCNVASGNEKGLVENLVGLARRNFLVPVPKVKDLTILNHLLLEKCNQYKQHVIQGREGSVETRLRQELPYFYSLPKYRFDTSKTVTAIVNEYSTVRFEKNNYSVPAFHIGKEVTVKAFGNSLEIYHKATKVASYERIYGSGGQTKYTLEHYMSMLEQKPRAVFHAKPVRQNIQKELLQWTTSFPNGNRDTVKLLRLCLDYGVDKILSIKKQIPSDVQPSIDLVLSYLDVPTATNIIPIHKDVVVDTVDLSEYDKKYGMAVSK</sequence>
<dbReference type="PANTHER" id="PTHR35004:SF7">
    <property type="entry name" value="INTEGRASE PROTEIN"/>
    <property type="match status" value="1"/>
</dbReference>
<comment type="caution">
    <text evidence="3">The sequence shown here is derived from an EMBL/GenBank/DDBJ whole genome shotgun (WGS) entry which is preliminary data.</text>
</comment>
<protein>
    <submittedName>
        <fullName evidence="3">Transposase</fullName>
    </submittedName>
</protein>
<name>A0ABS2NQT3_9FIRM</name>
<dbReference type="InterPro" id="IPR054353">
    <property type="entry name" value="IstA-like_C"/>
</dbReference>
<dbReference type="Gene3D" id="3.30.420.10">
    <property type="entry name" value="Ribonuclease H-like superfamily/Ribonuclease H"/>
    <property type="match status" value="1"/>
</dbReference>
<dbReference type="NCBIfam" id="NF033546">
    <property type="entry name" value="transpos_IS21"/>
    <property type="match status" value="1"/>
</dbReference>
<gene>
    <name evidence="3" type="ORF">JOC73_001714</name>
</gene>
<keyword evidence="4" id="KW-1185">Reference proteome</keyword>
<organism evidence="3 4">
    <name type="scientific">Alkaliphilus hydrothermalis</name>
    <dbReference type="NCBI Taxonomy" id="1482730"/>
    <lineage>
        <taxon>Bacteria</taxon>
        <taxon>Bacillati</taxon>
        <taxon>Bacillota</taxon>
        <taxon>Clostridia</taxon>
        <taxon>Peptostreptococcales</taxon>
        <taxon>Natronincolaceae</taxon>
        <taxon>Alkaliphilus</taxon>
    </lineage>
</organism>
<feature type="domain" description="Integrase catalytic" evidence="2">
    <location>
        <begin position="127"/>
        <end position="301"/>
    </location>
</feature>
<dbReference type="Pfam" id="PF22483">
    <property type="entry name" value="Mu-transpos_C_2"/>
    <property type="match status" value="1"/>
</dbReference>
<dbReference type="SUPFAM" id="SSF46689">
    <property type="entry name" value="Homeodomain-like"/>
    <property type="match status" value="1"/>
</dbReference>
<evidence type="ECO:0000259" key="2">
    <source>
        <dbReference type="PROSITE" id="PS50994"/>
    </source>
</evidence>
<accession>A0ABS2NQT3</accession>
<proteinExistence type="inferred from homology"/>
<dbReference type="RefSeq" id="WP_204402028.1">
    <property type="nucleotide sequence ID" value="NZ_JAFBEE010000010.1"/>
</dbReference>
<reference evidence="3 4" key="1">
    <citation type="submission" date="2021-01" db="EMBL/GenBank/DDBJ databases">
        <title>Genomic Encyclopedia of Type Strains, Phase IV (KMG-IV): sequencing the most valuable type-strain genomes for metagenomic binning, comparative biology and taxonomic classification.</title>
        <authorList>
            <person name="Goeker M."/>
        </authorList>
    </citation>
    <scope>NUCLEOTIDE SEQUENCE [LARGE SCALE GENOMIC DNA]</scope>
    <source>
        <strain evidence="3 4">DSM 25890</strain>
    </source>
</reference>
<dbReference type="InterPro" id="IPR009057">
    <property type="entry name" value="Homeodomain-like_sf"/>
</dbReference>
<dbReference type="PROSITE" id="PS50994">
    <property type="entry name" value="INTEGRASE"/>
    <property type="match status" value="1"/>
</dbReference>
<evidence type="ECO:0000313" key="3">
    <source>
        <dbReference type="EMBL" id="MBM7615152.1"/>
    </source>
</evidence>